<evidence type="ECO:0000313" key="1">
    <source>
        <dbReference type="EMBL" id="KAJ6250309.1"/>
    </source>
</evidence>
<dbReference type="SUPFAM" id="SSF50985">
    <property type="entry name" value="RCC1/BLIP-II"/>
    <property type="match status" value="1"/>
</dbReference>
<comment type="caution">
    <text evidence="1">The sequence shown here is derived from an EMBL/GenBank/DDBJ whole genome shotgun (WGS) entry which is preliminary data.</text>
</comment>
<evidence type="ECO:0000313" key="2">
    <source>
        <dbReference type="Proteomes" id="UP001150062"/>
    </source>
</evidence>
<dbReference type="EMBL" id="JAOAOG010000081">
    <property type="protein sequence ID" value="KAJ6250309.1"/>
    <property type="molecule type" value="Genomic_DNA"/>
</dbReference>
<reference evidence="1" key="1">
    <citation type="submission" date="2022-08" db="EMBL/GenBank/DDBJ databases">
        <title>Novel sulfate-reducing endosymbionts in the free-living metamonad Anaeramoeba.</title>
        <authorList>
            <person name="Jerlstrom-Hultqvist J."/>
            <person name="Cepicka I."/>
            <person name="Gallot-Lavallee L."/>
            <person name="Salas-Leiva D."/>
            <person name="Curtis B.A."/>
            <person name="Zahonova K."/>
            <person name="Pipaliya S."/>
            <person name="Dacks J."/>
            <person name="Roger A.J."/>
        </authorList>
    </citation>
    <scope>NUCLEOTIDE SEQUENCE</scope>
    <source>
        <strain evidence="1">Schooner1</strain>
    </source>
</reference>
<dbReference type="Gene3D" id="2.130.10.30">
    <property type="entry name" value="Regulator of chromosome condensation 1/beta-lactamase-inhibitor protein II"/>
    <property type="match status" value="1"/>
</dbReference>
<dbReference type="Proteomes" id="UP001150062">
    <property type="component" value="Unassembled WGS sequence"/>
</dbReference>
<dbReference type="InterPro" id="IPR009091">
    <property type="entry name" value="RCC1/BLIP-II"/>
</dbReference>
<sequence>MDPKLKKTQTIKKLVCGIRPHFLVWKKPNKLEFYQKDNKKRKYQLPKNETIKDLASSLYTYLILTESGKVWSLADGNRYKEVPLLDADQSTFEEIRYVKFFEEKKLFVNSVVMGYGSVYYLCNGDQLYAYGWNSYGNLGIGQNKGKKPMPVYAQDKVSKSFLEALLLVFFHHKPS</sequence>
<proteinExistence type="predicted"/>
<protein>
    <submittedName>
        <fullName evidence="1">Uncharacterized protein</fullName>
    </submittedName>
</protein>
<name>A0ABQ8Z088_9EUKA</name>
<keyword evidence="2" id="KW-1185">Reference proteome</keyword>
<accession>A0ABQ8Z088</accession>
<organism evidence="1 2">
    <name type="scientific">Anaeramoeba flamelloides</name>
    <dbReference type="NCBI Taxonomy" id="1746091"/>
    <lineage>
        <taxon>Eukaryota</taxon>
        <taxon>Metamonada</taxon>
        <taxon>Anaeramoebidae</taxon>
        <taxon>Anaeramoeba</taxon>
    </lineage>
</organism>
<gene>
    <name evidence="1" type="ORF">M0813_16166</name>
</gene>